<protein>
    <recommendedName>
        <fullName evidence="2">Lysozyme inhibitor LprI-like N-terminal domain-containing protein</fullName>
    </recommendedName>
</protein>
<dbReference type="Gene3D" id="1.20.1270.180">
    <property type="match status" value="1"/>
</dbReference>
<dbReference type="PANTHER" id="PTHR39176">
    <property type="entry name" value="PERIPLASMIC PROTEIN-RELATED"/>
    <property type="match status" value="1"/>
</dbReference>
<name>A0A917DXE8_9SPHN</name>
<evidence type="ECO:0000256" key="1">
    <source>
        <dbReference type="SAM" id="SignalP"/>
    </source>
</evidence>
<dbReference type="AlphaFoldDB" id="A0A917DXE8"/>
<keyword evidence="1" id="KW-0732">Signal</keyword>
<dbReference type="Proteomes" id="UP000612349">
    <property type="component" value="Unassembled WGS sequence"/>
</dbReference>
<dbReference type="RefSeq" id="WP_066768696.1">
    <property type="nucleotide sequence ID" value="NZ_BMIP01000007.1"/>
</dbReference>
<organism evidence="3 4">
    <name type="scientific">Croceicoccus mobilis</name>
    <dbReference type="NCBI Taxonomy" id="1703339"/>
    <lineage>
        <taxon>Bacteria</taxon>
        <taxon>Pseudomonadati</taxon>
        <taxon>Pseudomonadota</taxon>
        <taxon>Alphaproteobacteria</taxon>
        <taxon>Sphingomonadales</taxon>
        <taxon>Erythrobacteraceae</taxon>
        <taxon>Croceicoccus</taxon>
    </lineage>
</organism>
<evidence type="ECO:0000259" key="2">
    <source>
        <dbReference type="Pfam" id="PF07007"/>
    </source>
</evidence>
<dbReference type="PANTHER" id="PTHR39176:SF1">
    <property type="entry name" value="PERIPLASMIC PROTEIN"/>
    <property type="match status" value="1"/>
</dbReference>
<dbReference type="Pfam" id="PF07007">
    <property type="entry name" value="LprI"/>
    <property type="match status" value="1"/>
</dbReference>
<feature type="signal peptide" evidence="1">
    <location>
        <begin position="1"/>
        <end position="20"/>
    </location>
</feature>
<evidence type="ECO:0000313" key="4">
    <source>
        <dbReference type="Proteomes" id="UP000612349"/>
    </source>
</evidence>
<sequence length="115" mass="12352">MMLSLLLLAAAQAASPCDNAMTQADMNQCSMEEYEAADGALNAAWADARAQAKASGTYDSLLTAQRAWIAFRDAHCKAVAAPYAGGSILPLIHNRCMTRLTQTRTAQLREMAETN</sequence>
<accession>A0A917DXE8</accession>
<reference evidence="3" key="2">
    <citation type="submission" date="2020-09" db="EMBL/GenBank/DDBJ databases">
        <authorList>
            <person name="Sun Q."/>
            <person name="Zhou Y."/>
        </authorList>
    </citation>
    <scope>NUCLEOTIDE SEQUENCE</scope>
    <source>
        <strain evidence="3">CGMCC 1.15360</strain>
    </source>
</reference>
<dbReference type="OrthoDB" id="7340239at2"/>
<dbReference type="EMBL" id="BMIP01000007">
    <property type="protein sequence ID" value="GGD77966.1"/>
    <property type="molecule type" value="Genomic_DNA"/>
</dbReference>
<reference evidence="3" key="1">
    <citation type="journal article" date="2014" name="Int. J. Syst. Evol. Microbiol.">
        <title>Complete genome sequence of Corynebacterium casei LMG S-19264T (=DSM 44701T), isolated from a smear-ripened cheese.</title>
        <authorList>
            <consortium name="US DOE Joint Genome Institute (JGI-PGF)"/>
            <person name="Walter F."/>
            <person name="Albersmeier A."/>
            <person name="Kalinowski J."/>
            <person name="Ruckert C."/>
        </authorList>
    </citation>
    <scope>NUCLEOTIDE SEQUENCE</scope>
    <source>
        <strain evidence="3">CGMCC 1.15360</strain>
    </source>
</reference>
<feature type="chain" id="PRO_5037572764" description="Lysozyme inhibitor LprI-like N-terminal domain-containing protein" evidence="1">
    <location>
        <begin position="21"/>
        <end position="115"/>
    </location>
</feature>
<keyword evidence="4" id="KW-1185">Reference proteome</keyword>
<gene>
    <name evidence="3" type="ORF">GCM10010990_29690</name>
</gene>
<proteinExistence type="predicted"/>
<comment type="caution">
    <text evidence="3">The sequence shown here is derived from an EMBL/GenBank/DDBJ whole genome shotgun (WGS) entry which is preliminary data.</text>
</comment>
<feature type="domain" description="Lysozyme inhibitor LprI-like N-terminal" evidence="2">
    <location>
        <begin position="17"/>
        <end position="108"/>
    </location>
</feature>
<dbReference type="InterPro" id="IPR009739">
    <property type="entry name" value="LprI-like_N"/>
</dbReference>
<evidence type="ECO:0000313" key="3">
    <source>
        <dbReference type="EMBL" id="GGD77966.1"/>
    </source>
</evidence>